<dbReference type="EMBL" id="JAKEKT020000020">
    <property type="protein sequence ID" value="KAL1645231.1"/>
    <property type="molecule type" value="Genomic_DNA"/>
</dbReference>
<feature type="transmembrane region" description="Helical" evidence="1">
    <location>
        <begin position="327"/>
        <end position="345"/>
    </location>
</feature>
<feature type="transmembrane region" description="Helical" evidence="1">
    <location>
        <begin position="302"/>
        <end position="321"/>
    </location>
</feature>
<feature type="transmembrane region" description="Helical" evidence="1">
    <location>
        <begin position="197"/>
        <end position="219"/>
    </location>
</feature>
<keyword evidence="1" id="KW-0472">Membrane</keyword>
<accession>A0ABR3TUZ7</accession>
<keyword evidence="3" id="KW-1185">Reference proteome</keyword>
<dbReference type="Proteomes" id="UP001521184">
    <property type="component" value="Unassembled WGS sequence"/>
</dbReference>
<evidence type="ECO:0000256" key="1">
    <source>
        <dbReference type="SAM" id="Phobius"/>
    </source>
</evidence>
<organism evidence="2 3">
    <name type="scientific">Diplodia intermedia</name>
    <dbReference type="NCBI Taxonomy" id="856260"/>
    <lineage>
        <taxon>Eukaryota</taxon>
        <taxon>Fungi</taxon>
        <taxon>Dikarya</taxon>
        <taxon>Ascomycota</taxon>
        <taxon>Pezizomycotina</taxon>
        <taxon>Dothideomycetes</taxon>
        <taxon>Dothideomycetes incertae sedis</taxon>
        <taxon>Botryosphaeriales</taxon>
        <taxon>Botryosphaeriaceae</taxon>
        <taxon>Diplodia</taxon>
    </lineage>
</organism>
<feature type="transmembrane region" description="Helical" evidence="1">
    <location>
        <begin position="55"/>
        <end position="77"/>
    </location>
</feature>
<gene>
    <name evidence="2" type="ORF">SLS58_003938</name>
</gene>
<evidence type="ECO:0000313" key="3">
    <source>
        <dbReference type="Proteomes" id="UP001521184"/>
    </source>
</evidence>
<evidence type="ECO:0000313" key="2">
    <source>
        <dbReference type="EMBL" id="KAL1645231.1"/>
    </source>
</evidence>
<sequence>MPPFQLFAKAFDPGLPAAAFSMQWQNPGDVFSVLLLLGGDVISRALAQLAGTKSLLAPVAFSFGWVAFSVTALLSAVGENKLMPAPDTSCLVINGRSGYARNNCSWLIARLVRDYEHWMPPQTRLHLQSMLDQRWEENKETAARKHMAKQQQPKSYLPCAPMLPFDATSIARPTQASLCVTVFAAGARHPAPPARDAVYLSGFATQLVQLGVAAVPYAVFDDWGVLVVTGAGIALAMATGALPQWRREKWACRRDSDKAVVLTRGNGAQHALVVLGEGRGLDLEDLAAGPANLDLSASRPTVAAVMALSALWIALLVTAAGLRAHTWFLVAVGGIGMLQNIYVAGARRRPDAAGVPLEFREVVDETKVFDTLLEVERKYPRLGKSMLDTFFPGGHLTNEERARWAEVEAKGEDAEDGAWGADHQVYT</sequence>
<reference evidence="2 3" key="1">
    <citation type="journal article" date="2023" name="Plant Dis.">
        <title>First Report of Diplodia intermedia Causing Canker and Dieback Diseases on Apple Trees in Canada.</title>
        <authorList>
            <person name="Ellouze W."/>
            <person name="Ilyukhin E."/>
            <person name="Sulman M."/>
            <person name="Ali S."/>
        </authorList>
    </citation>
    <scope>NUCLEOTIDE SEQUENCE [LARGE SCALE GENOMIC DNA]</scope>
    <source>
        <strain evidence="2 3">M45-28</strain>
    </source>
</reference>
<keyword evidence="1" id="KW-0812">Transmembrane</keyword>
<keyword evidence="1" id="KW-1133">Transmembrane helix</keyword>
<comment type="caution">
    <text evidence="2">The sequence shown here is derived from an EMBL/GenBank/DDBJ whole genome shotgun (WGS) entry which is preliminary data.</text>
</comment>
<feature type="transmembrane region" description="Helical" evidence="1">
    <location>
        <begin position="225"/>
        <end position="245"/>
    </location>
</feature>
<protein>
    <submittedName>
        <fullName evidence="2">Uncharacterized protein</fullName>
    </submittedName>
</protein>
<name>A0ABR3TUZ7_9PEZI</name>
<proteinExistence type="predicted"/>